<evidence type="ECO:0000313" key="2">
    <source>
        <dbReference type="WBParaSite" id="nRc.2.0.1.t07439-RA"/>
    </source>
</evidence>
<evidence type="ECO:0000313" key="1">
    <source>
        <dbReference type="Proteomes" id="UP000887565"/>
    </source>
</evidence>
<accession>A0A915I168</accession>
<keyword evidence="1" id="KW-1185">Reference proteome</keyword>
<dbReference type="Proteomes" id="UP000887565">
    <property type="component" value="Unplaced"/>
</dbReference>
<name>A0A915I168_ROMCU</name>
<organism evidence="1 2">
    <name type="scientific">Romanomermis culicivorax</name>
    <name type="common">Nematode worm</name>
    <dbReference type="NCBI Taxonomy" id="13658"/>
    <lineage>
        <taxon>Eukaryota</taxon>
        <taxon>Metazoa</taxon>
        <taxon>Ecdysozoa</taxon>
        <taxon>Nematoda</taxon>
        <taxon>Enoplea</taxon>
        <taxon>Dorylaimia</taxon>
        <taxon>Mermithida</taxon>
        <taxon>Mermithoidea</taxon>
        <taxon>Mermithidae</taxon>
        <taxon>Romanomermis</taxon>
    </lineage>
</organism>
<protein>
    <submittedName>
        <fullName evidence="2">Uncharacterized protein</fullName>
    </submittedName>
</protein>
<reference evidence="2" key="1">
    <citation type="submission" date="2022-11" db="UniProtKB">
        <authorList>
            <consortium name="WormBaseParasite"/>
        </authorList>
    </citation>
    <scope>IDENTIFICATION</scope>
</reference>
<dbReference type="WBParaSite" id="nRc.2.0.1.t07439-RA">
    <property type="protein sequence ID" value="nRc.2.0.1.t07439-RA"/>
    <property type="gene ID" value="nRc.2.0.1.g07439"/>
</dbReference>
<dbReference type="AlphaFoldDB" id="A0A915I168"/>
<proteinExistence type="predicted"/>
<sequence length="116" mass="13264">RDYAIVWNHTSEASSRFCSSKPRARSIFSSAGWLLPTKVDWGVPCTDMSAWAFCSIFPSLSRNDGQLGERRLLRKDSCLHQKSKKGELDRYSIVEKRRAYIIRLASDKNLAEFFSG</sequence>